<gene>
    <name evidence="2" type="ORF">EAS61_39505</name>
</gene>
<feature type="region of interest" description="Disordered" evidence="1">
    <location>
        <begin position="30"/>
        <end position="74"/>
    </location>
</feature>
<sequence length="74" mass="7768">MSDKQVMTILRELHAAEEGFVGMAVALTGGDGQATSRTLSDKRRNSSPAVRPRILRRSTNACAVSSHTVNGGAA</sequence>
<proteinExistence type="predicted"/>
<feature type="compositionally biased region" description="Polar residues" evidence="1">
    <location>
        <begin position="57"/>
        <end position="74"/>
    </location>
</feature>
<reference evidence="2 3" key="1">
    <citation type="submission" date="2018-11" db="EMBL/GenBank/DDBJ databases">
        <title>Bradyrhizobium sp. nov., isolated from effective nodules of peanut in China.</title>
        <authorList>
            <person name="Li Y."/>
        </authorList>
    </citation>
    <scope>NUCLEOTIDE SEQUENCE [LARGE SCALE GENOMIC DNA]</scope>
    <source>
        <strain evidence="2 3">CCBAU 51770</strain>
    </source>
</reference>
<dbReference type="Proteomes" id="UP000290174">
    <property type="component" value="Unassembled WGS sequence"/>
</dbReference>
<organism evidence="2 3">
    <name type="scientific">Bradyrhizobium zhanjiangense</name>
    <dbReference type="NCBI Taxonomy" id="1325107"/>
    <lineage>
        <taxon>Bacteria</taxon>
        <taxon>Pseudomonadati</taxon>
        <taxon>Pseudomonadota</taxon>
        <taxon>Alphaproteobacteria</taxon>
        <taxon>Hyphomicrobiales</taxon>
        <taxon>Nitrobacteraceae</taxon>
        <taxon>Bradyrhizobium</taxon>
    </lineage>
</organism>
<evidence type="ECO:0000313" key="2">
    <source>
        <dbReference type="EMBL" id="RXG84267.1"/>
    </source>
</evidence>
<comment type="caution">
    <text evidence="2">The sequence shown here is derived from an EMBL/GenBank/DDBJ whole genome shotgun (WGS) entry which is preliminary data.</text>
</comment>
<dbReference type="AlphaFoldDB" id="A0A4Q0Q5D9"/>
<protein>
    <submittedName>
        <fullName evidence="2">Uncharacterized protein</fullName>
    </submittedName>
</protein>
<evidence type="ECO:0000256" key="1">
    <source>
        <dbReference type="SAM" id="MobiDB-lite"/>
    </source>
</evidence>
<dbReference type="EMBL" id="RKMK01000077">
    <property type="protein sequence ID" value="RXG84267.1"/>
    <property type="molecule type" value="Genomic_DNA"/>
</dbReference>
<accession>A0A4Q0Q5D9</accession>
<name>A0A4Q0Q5D9_9BRAD</name>
<evidence type="ECO:0000313" key="3">
    <source>
        <dbReference type="Proteomes" id="UP000290174"/>
    </source>
</evidence>